<gene>
    <name evidence="1" type="ORF">HIO71_10980</name>
</gene>
<reference evidence="1 2" key="1">
    <citation type="submission" date="2020-04" db="EMBL/GenBank/DDBJ databases">
        <title>Genome analysis and antimicrobial resistance characteristics of Chryseobacterium aquaticum isolated from farmed salmonids.</title>
        <authorList>
            <person name="Saticioglu I.B."/>
            <person name="Duman M."/>
            <person name="Altun S."/>
        </authorList>
    </citation>
    <scope>NUCLEOTIDE SEQUENCE [LARGE SCALE GENOMIC DNA]</scope>
    <source>
        <strain evidence="1 2">C-174</strain>
    </source>
</reference>
<evidence type="ECO:0000313" key="1">
    <source>
        <dbReference type="EMBL" id="NMR34729.1"/>
    </source>
</evidence>
<dbReference type="Gene3D" id="3.30.565.10">
    <property type="entry name" value="Histidine kinase-like ATPase, C-terminal domain"/>
    <property type="match status" value="1"/>
</dbReference>
<protein>
    <submittedName>
        <fullName evidence="1">Uncharacterized protein</fullName>
    </submittedName>
</protein>
<dbReference type="SUPFAM" id="SSF55874">
    <property type="entry name" value="ATPase domain of HSP90 chaperone/DNA topoisomerase II/histidine kinase"/>
    <property type="match status" value="1"/>
</dbReference>
<organism evidence="1 2">
    <name type="scientific">Chryseobacterium aquaticum</name>
    <dbReference type="NCBI Taxonomy" id="452084"/>
    <lineage>
        <taxon>Bacteria</taxon>
        <taxon>Pseudomonadati</taxon>
        <taxon>Bacteroidota</taxon>
        <taxon>Flavobacteriia</taxon>
        <taxon>Flavobacteriales</taxon>
        <taxon>Weeksellaceae</taxon>
        <taxon>Chryseobacterium group</taxon>
        <taxon>Chryseobacterium</taxon>
    </lineage>
</organism>
<proteinExistence type="predicted"/>
<name>A0A848N8P5_9FLAO</name>
<sequence>MNKFQINLDVGNRFWTPKGLGAMGMEPTQAIAELVANSLDWRTEDKNIKPLIQIIISKNSIEVKDNGVGMIAKELQNAIQVSVANDNLRPSLRVRKGMFGMGMKVACLSLGWKITIHTRPLSEENIENTLLLNTRELDSDGVTNEYRDSITGESTENLLNSPLNDWTSGTSILIEDLSHRPLTAIAVRDSLQEIFSPEISIEDVHIQVIDNENDIEYDCKKIEMPVYPETIINLDELNLFIDDEITGNPVQVKGWLGLMKISSSGLGKWGLHLFKNNQVIERFHQLPSRLGGLMPKNPHPKFGRTYGEIHLDMCVPSFHKVGFDYSKKSWKKAAEVLESSITTIMQASEEFKVGDHEKVKETIKKVQKNKRAIKNALSNVKPTKTATEKIEAPVNAIILKTGDWFIIVDPIIDKLGENEKNKPWIYHFRKESKELAIIINEESPIHRNLISGNSDDKTISLLISWAISDCILLLLCEEFDYELKDAVAFRDEQLIWLTSEKGSNEG</sequence>
<dbReference type="AlphaFoldDB" id="A0A848N8P5"/>
<dbReference type="InterPro" id="IPR036890">
    <property type="entry name" value="HATPase_C_sf"/>
</dbReference>
<dbReference type="EMBL" id="JABCJF010000005">
    <property type="protein sequence ID" value="NMR34729.1"/>
    <property type="molecule type" value="Genomic_DNA"/>
</dbReference>
<evidence type="ECO:0000313" key="2">
    <source>
        <dbReference type="Proteomes" id="UP000548067"/>
    </source>
</evidence>
<accession>A0A848N8P5</accession>
<dbReference type="Pfam" id="PF13589">
    <property type="entry name" value="HATPase_c_3"/>
    <property type="match status" value="1"/>
</dbReference>
<dbReference type="RefSeq" id="WP_169321496.1">
    <property type="nucleotide sequence ID" value="NZ_JABCJF010000005.1"/>
</dbReference>
<comment type="caution">
    <text evidence="1">The sequence shown here is derived from an EMBL/GenBank/DDBJ whole genome shotgun (WGS) entry which is preliminary data.</text>
</comment>
<dbReference type="Proteomes" id="UP000548067">
    <property type="component" value="Unassembled WGS sequence"/>
</dbReference>